<evidence type="ECO:0000313" key="1">
    <source>
        <dbReference type="EMBL" id="SFV77968.1"/>
    </source>
</evidence>
<gene>
    <name evidence="1" type="ORF">MNB_SUP05-10-963</name>
</gene>
<dbReference type="AlphaFoldDB" id="A0A1W1DBI4"/>
<sequence>MEYKFKQLLFLLVVLSSSIMQTQAYAATSDQWQDSASLSVKAVVSPYTTVKLSTNEIAFEILGEPGEYVSKDIVEVTVGSNQSSWGVYVRASDLNHDNRSIASLPASRLAFSDGNVGFKSLENNVLLIKGVVAQVPRPIKLRFRLTTTWQDAPGVYRGKITFDFLNNP</sequence>
<organism evidence="1">
    <name type="scientific">hydrothermal vent metagenome</name>
    <dbReference type="NCBI Taxonomy" id="652676"/>
    <lineage>
        <taxon>unclassified sequences</taxon>
        <taxon>metagenomes</taxon>
        <taxon>ecological metagenomes</taxon>
    </lineage>
</organism>
<dbReference type="EMBL" id="FPHQ01000262">
    <property type="protein sequence ID" value="SFV77968.1"/>
    <property type="molecule type" value="Genomic_DNA"/>
</dbReference>
<reference evidence="1" key="1">
    <citation type="submission" date="2016-10" db="EMBL/GenBank/DDBJ databases">
        <authorList>
            <person name="de Groot N.N."/>
        </authorList>
    </citation>
    <scope>NUCLEOTIDE SEQUENCE</scope>
</reference>
<proteinExistence type="predicted"/>
<accession>A0A1W1DBI4</accession>
<protein>
    <submittedName>
        <fullName evidence="1">Uncharacterized protein</fullName>
    </submittedName>
</protein>
<name>A0A1W1DBI4_9ZZZZ</name>